<comment type="subunit">
    <text evidence="11">Component of the cytochrome c oxidase (complex IV, CIV), a multisubunit enzyme composed of a catalytic core of 3 subunits and several supernumerary subunits. The complex exists as a monomer or a dimer and forms supercomplexes (SCs) in the inner mitochondrial membrane with ubiquinol-cytochrome c oxidoreductase (cytochrome b-c1 complex, complex III, CIII).</text>
</comment>
<feature type="transmembrane region" description="Helical" evidence="11">
    <location>
        <begin position="59"/>
        <end position="79"/>
    </location>
</feature>
<dbReference type="InterPro" id="IPR004202">
    <property type="entry name" value="COX7C/Cox8"/>
</dbReference>
<proteinExistence type="inferred from homology"/>
<dbReference type="GO" id="GO:0005743">
    <property type="term" value="C:mitochondrial inner membrane"/>
    <property type="evidence" value="ECO:0007669"/>
    <property type="project" value="UniProtKB-SubCell"/>
</dbReference>
<keyword evidence="4 11" id="KW-0812">Transmembrane</keyword>
<keyword evidence="7 11" id="KW-1133">Transmembrane helix</keyword>
<comment type="pathway">
    <text evidence="2 11">Energy metabolism; oxidative phosphorylation.</text>
</comment>
<dbReference type="InterPro" id="IPR036636">
    <property type="entry name" value="COX7C/Cox8_sf"/>
</dbReference>
<evidence type="ECO:0000256" key="4">
    <source>
        <dbReference type="ARBA" id="ARBA00022692"/>
    </source>
</evidence>
<keyword evidence="13" id="KW-1185">Reference proteome</keyword>
<dbReference type="PANTHER" id="PTHR13313:SF0">
    <property type="entry name" value="CYTOCHROME C OXIDASE SUBUNIT 7C, MITOCHONDRIAL"/>
    <property type="match status" value="1"/>
</dbReference>
<dbReference type="PANTHER" id="PTHR13313">
    <property type="entry name" value="CYTOCHROME C OXIDASE SUBUNIT VIIC"/>
    <property type="match status" value="1"/>
</dbReference>
<reference evidence="12" key="1">
    <citation type="submission" date="2023-06" db="EMBL/GenBank/DDBJ databases">
        <title>Genome-scale phylogeny and comparative genomics of the fungal order Sordariales.</title>
        <authorList>
            <consortium name="Lawrence Berkeley National Laboratory"/>
            <person name="Hensen N."/>
            <person name="Bonometti L."/>
            <person name="Westerberg I."/>
            <person name="Brannstrom I.O."/>
            <person name="Guillou S."/>
            <person name="Cros-Aarteil S."/>
            <person name="Calhoun S."/>
            <person name="Haridas S."/>
            <person name="Kuo A."/>
            <person name="Mondo S."/>
            <person name="Pangilinan J."/>
            <person name="Riley R."/>
            <person name="LaButti K."/>
            <person name="Andreopoulos B."/>
            <person name="Lipzen A."/>
            <person name="Chen C."/>
            <person name="Yanf M."/>
            <person name="Daum C."/>
            <person name="Ng V."/>
            <person name="Clum A."/>
            <person name="Steindorff A."/>
            <person name="Ohm R."/>
            <person name="Martin F."/>
            <person name="Silar P."/>
            <person name="Natvig D."/>
            <person name="Lalanne C."/>
            <person name="Gautier V."/>
            <person name="Ament-velasquez S.L."/>
            <person name="Kruys A."/>
            <person name="Hutchinson M.I."/>
            <person name="Powell A.J."/>
            <person name="Barry K."/>
            <person name="Miller A.N."/>
            <person name="Grigoriev I.V."/>
            <person name="Debuchy R."/>
            <person name="Gladieux P."/>
            <person name="Thoren M.H."/>
            <person name="Johannesson H."/>
        </authorList>
    </citation>
    <scope>NUCLEOTIDE SEQUENCE</scope>
    <source>
        <strain evidence="12">SMH2392-1A</strain>
    </source>
</reference>
<evidence type="ECO:0000256" key="7">
    <source>
        <dbReference type="ARBA" id="ARBA00022989"/>
    </source>
</evidence>
<comment type="function">
    <text evidence="11">Component of the cytochrome c oxidase, the last enzyme in the mitochondrial electron transport chain which drives oxidative phosphorylation. The respiratory chain contains 3 multisubunit complexes succinate dehydrogenase (complex II, CII), ubiquinol-cytochrome c oxidoreductase (cytochrome b-c1 complex, complex III, CIII) and cytochrome c oxidase (complex IV, CIV), that cooperate to transfer electrons derived from NADH and succinate to molecular oxygen, creating an electrochemical gradient over the inner membrane that drives transmembrane transport and the ATP synthase. Cytochrome c oxidase is the component of the respiratory chain that catalyzes the reduction of oxygen to water. Electrons originating from reduced cytochrome c in the intermembrane space (IMS) are transferred via the dinuclear copper A center (CU(A)) of subunit 2 and heme A of subunit 1 to the active site in subunit 1, a binuclear center (BNC) formed by heme A3 and copper B (CU(B)). The BNC reduces molecular oxygen to 2 water molecules using 4 electrons from cytochrome c in the IMS and 4 protons from the mitochondrial matrix.</text>
</comment>
<evidence type="ECO:0000256" key="8">
    <source>
        <dbReference type="ARBA" id="ARBA00023128"/>
    </source>
</evidence>
<dbReference type="RefSeq" id="XP_060292044.1">
    <property type="nucleotide sequence ID" value="XM_060438671.1"/>
</dbReference>
<keyword evidence="5 11" id="KW-0999">Mitochondrion inner membrane</keyword>
<evidence type="ECO:0000256" key="2">
    <source>
        <dbReference type="ARBA" id="ARBA00004673"/>
    </source>
</evidence>
<evidence type="ECO:0000256" key="10">
    <source>
        <dbReference type="ARBA" id="ARBA00071004"/>
    </source>
</evidence>
<evidence type="ECO:0000256" key="6">
    <source>
        <dbReference type="ARBA" id="ARBA00022946"/>
    </source>
</evidence>
<sequence>MFARTALRAAPRTTTMASLVARRGFQSTRAQLSSPYHYPEGPLSNVPFNTKTRFFGLRYWLFCIVGFGAPFGIAVWQTYRPRS</sequence>
<evidence type="ECO:0000256" key="11">
    <source>
        <dbReference type="RuleBase" id="RU368123"/>
    </source>
</evidence>
<evidence type="ECO:0000256" key="5">
    <source>
        <dbReference type="ARBA" id="ARBA00022792"/>
    </source>
</evidence>
<keyword evidence="6 11" id="KW-0809">Transit peptide</keyword>
<dbReference type="SUPFAM" id="SSF81427">
    <property type="entry name" value="Mitochondrial cytochrome c oxidase subunit VIIc (aka VIIIa)"/>
    <property type="match status" value="1"/>
</dbReference>
<dbReference type="EMBL" id="JAUIRO010000007">
    <property type="protein sequence ID" value="KAK0706950.1"/>
    <property type="molecule type" value="Genomic_DNA"/>
</dbReference>
<accession>A0AA40A0J0</accession>
<evidence type="ECO:0000313" key="12">
    <source>
        <dbReference type="EMBL" id="KAK0706950.1"/>
    </source>
</evidence>
<protein>
    <recommendedName>
        <fullName evidence="10 11">Cytochrome c oxidase subunit 8, mitochondrial</fullName>
    </recommendedName>
    <alternativeName>
        <fullName evidence="11">Cytochrome c oxidase polypeptide VIII</fullName>
    </alternativeName>
</protein>
<organism evidence="12 13">
    <name type="scientific">Lasiosphaeria miniovina</name>
    <dbReference type="NCBI Taxonomy" id="1954250"/>
    <lineage>
        <taxon>Eukaryota</taxon>
        <taxon>Fungi</taxon>
        <taxon>Dikarya</taxon>
        <taxon>Ascomycota</taxon>
        <taxon>Pezizomycotina</taxon>
        <taxon>Sordariomycetes</taxon>
        <taxon>Sordariomycetidae</taxon>
        <taxon>Sordariales</taxon>
        <taxon>Lasiosphaeriaceae</taxon>
        <taxon>Lasiosphaeria</taxon>
    </lineage>
</organism>
<evidence type="ECO:0000256" key="3">
    <source>
        <dbReference type="ARBA" id="ARBA00010514"/>
    </source>
</evidence>
<gene>
    <name evidence="12" type="ORF">B0T26DRAFT_655915</name>
</gene>
<comment type="similarity">
    <text evidence="3 11">Belongs to the cytochrome c oxidase VIIc family.</text>
</comment>
<keyword evidence="9 11" id="KW-0472">Membrane</keyword>
<dbReference type="FunFam" id="4.10.49.10:FF:000001">
    <property type="entry name" value="Cytochrome c oxidase subunit 7C"/>
    <property type="match status" value="1"/>
</dbReference>
<dbReference type="Pfam" id="PF02935">
    <property type="entry name" value="COX7C"/>
    <property type="match status" value="1"/>
</dbReference>
<evidence type="ECO:0000256" key="1">
    <source>
        <dbReference type="ARBA" id="ARBA00004434"/>
    </source>
</evidence>
<dbReference type="GeneID" id="85321941"/>
<dbReference type="AlphaFoldDB" id="A0AA40A0J0"/>
<comment type="caution">
    <text evidence="12">The sequence shown here is derived from an EMBL/GenBank/DDBJ whole genome shotgun (WGS) entry which is preliminary data.</text>
</comment>
<dbReference type="Gene3D" id="4.10.49.10">
    <property type="entry name" value="Cytochrome c oxidase subunit VIIc"/>
    <property type="match status" value="1"/>
</dbReference>
<name>A0AA40A0J0_9PEZI</name>
<keyword evidence="8 11" id="KW-0496">Mitochondrion</keyword>
<evidence type="ECO:0000313" key="13">
    <source>
        <dbReference type="Proteomes" id="UP001172101"/>
    </source>
</evidence>
<dbReference type="GO" id="GO:0045277">
    <property type="term" value="C:respiratory chain complex IV"/>
    <property type="evidence" value="ECO:0007669"/>
    <property type="project" value="UniProtKB-UniRule"/>
</dbReference>
<dbReference type="GO" id="GO:0006123">
    <property type="term" value="P:mitochondrial electron transport, cytochrome c to oxygen"/>
    <property type="evidence" value="ECO:0007669"/>
    <property type="project" value="UniProtKB-UniRule"/>
</dbReference>
<evidence type="ECO:0000256" key="9">
    <source>
        <dbReference type="ARBA" id="ARBA00023136"/>
    </source>
</evidence>
<dbReference type="Proteomes" id="UP001172101">
    <property type="component" value="Unassembled WGS sequence"/>
</dbReference>
<comment type="subcellular location">
    <subcellularLocation>
        <location evidence="1 11">Mitochondrion inner membrane</location>
        <topology evidence="1 11">Single-pass membrane protein</topology>
    </subcellularLocation>
</comment>